<dbReference type="GO" id="GO:0005227">
    <property type="term" value="F:calcium-activated cation channel activity"/>
    <property type="evidence" value="ECO:0007669"/>
    <property type="project" value="InterPro"/>
</dbReference>
<dbReference type="Pfam" id="PF13967">
    <property type="entry name" value="RSN1_TM"/>
    <property type="match status" value="1"/>
</dbReference>
<feature type="region of interest" description="Disordered" evidence="7">
    <location>
        <begin position="805"/>
        <end position="839"/>
    </location>
</feature>
<evidence type="ECO:0000256" key="4">
    <source>
        <dbReference type="ARBA" id="ARBA00022692"/>
    </source>
</evidence>
<reference evidence="10 11" key="1">
    <citation type="journal article" date="2018" name="IMA Fungus">
        <title>IMA Genome-F 9: Draft genome sequence of Annulohypoxylon stygium, Aspergillus mulundensis, Berkeleyomyces basicola (syn. Thielaviopsis basicola), Ceratocystis smalleyi, two Cercospora beticola strains, Coleophoma cylindrospora, Fusarium fracticaudum, Phialophora cf. hyalina, and Morchella septimelata.</title>
        <authorList>
            <person name="Wingfield B.D."/>
            <person name="Bills G.F."/>
            <person name="Dong Y."/>
            <person name="Huang W."/>
            <person name="Nel W.J."/>
            <person name="Swalarsk-Parry B.S."/>
            <person name="Vaghefi N."/>
            <person name="Wilken P.M."/>
            <person name="An Z."/>
            <person name="de Beer Z.W."/>
            <person name="De Vos L."/>
            <person name="Chen L."/>
            <person name="Duong T.A."/>
            <person name="Gao Y."/>
            <person name="Hammerbacher A."/>
            <person name="Kikkert J.R."/>
            <person name="Li Y."/>
            <person name="Li H."/>
            <person name="Li K."/>
            <person name="Li Q."/>
            <person name="Liu X."/>
            <person name="Ma X."/>
            <person name="Naidoo K."/>
            <person name="Pethybridge S.J."/>
            <person name="Sun J."/>
            <person name="Steenkamp E.T."/>
            <person name="van der Nest M.A."/>
            <person name="van Wyk S."/>
            <person name="Wingfield M.J."/>
            <person name="Xiong C."/>
            <person name="Yue Q."/>
            <person name="Zhang X."/>
        </authorList>
    </citation>
    <scope>NUCLEOTIDE SEQUENCE [LARGE SCALE GENOMIC DNA]</scope>
    <source>
        <strain evidence="10 11">BP6252</strain>
    </source>
</reference>
<feature type="domain" description="F-box" evidence="9">
    <location>
        <begin position="1179"/>
        <end position="1229"/>
    </location>
</feature>
<feature type="compositionally biased region" description="Low complexity" evidence="7">
    <location>
        <begin position="1452"/>
        <end position="1467"/>
    </location>
</feature>
<dbReference type="PANTHER" id="PTHR13018:SF5">
    <property type="entry name" value="RE44586P"/>
    <property type="match status" value="1"/>
</dbReference>
<keyword evidence="11" id="KW-1185">Reference proteome</keyword>
<feature type="transmembrane region" description="Helical" evidence="8">
    <location>
        <begin position="524"/>
        <end position="546"/>
    </location>
</feature>
<evidence type="ECO:0000313" key="11">
    <source>
        <dbReference type="Proteomes" id="UP000256645"/>
    </source>
</evidence>
<gene>
    <name evidence="10" type="ORF">BP6252_05096</name>
</gene>
<feature type="region of interest" description="Disordered" evidence="7">
    <location>
        <begin position="1079"/>
        <end position="1127"/>
    </location>
</feature>
<organism evidence="10 11">
    <name type="scientific">Coleophoma cylindrospora</name>
    <dbReference type="NCBI Taxonomy" id="1849047"/>
    <lineage>
        <taxon>Eukaryota</taxon>
        <taxon>Fungi</taxon>
        <taxon>Dikarya</taxon>
        <taxon>Ascomycota</taxon>
        <taxon>Pezizomycotina</taxon>
        <taxon>Leotiomycetes</taxon>
        <taxon>Helotiales</taxon>
        <taxon>Dermateaceae</taxon>
        <taxon>Coleophoma</taxon>
    </lineage>
</organism>
<feature type="transmembrane region" description="Helical" evidence="8">
    <location>
        <begin position="24"/>
        <end position="44"/>
    </location>
</feature>
<dbReference type="Pfam" id="PF00646">
    <property type="entry name" value="F-box"/>
    <property type="match status" value="1"/>
</dbReference>
<dbReference type="SMART" id="SM00256">
    <property type="entry name" value="FBOX"/>
    <property type="match status" value="1"/>
</dbReference>
<dbReference type="InterPro" id="IPR045122">
    <property type="entry name" value="Csc1-like"/>
</dbReference>
<dbReference type="PROSITE" id="PS50181">
    <property type="entry name" value="FBOX"/>
    <property type="match status" value="1"/>
</dbReference>
<feature type="compositionally biased region" description="Polar residues" evidence="7">
    <location>
        <begin position="825"/>
        <end position="834"/>
    </location>
</feature>
<dbReference type="InterPro" id="IPR027815">
    <property type="entry name" value="CSC1/OSCA1-like_cyt"/>
</dbReference>
<sequence>MNAIAEKCRKVDPTDPTQGQSDTIVQLVIALALGLSAFIGFCFLRPRWKGLYAARKQQRDSADSLPELPDTFFGWIPVLYKVTEQQVLTSAGLDAFVFLSFFKMSIKLFSVMLFFALVVMAPINKRFRYLPPWGDSGDQEPTIAWYDQPQLTNMSWSNEADNDDDSKKFILPEISYLWAYFVFTYLFTALSLYFMTNYTRRIIRIRQDYLGSQTTITDRTIKLSGIPPELQSEEKIKELLEKLEIGKVENVTICRNWKKLDDMMDKRASILRRLEEAWTVHLGNQASVASAQSRVLRRSSEDYDEDESNAHESGNLLGQSHVTPYEQPRPTTRVWYGFLNLKSKKVDAIDYYEEQLRKLDDKIIEARKQQYKPTRLAFVTMDSIPACQMAVQALLDPSPMQLLAKLAPAPSDIVWPNTYQPRSSRMIRSWTVSIFIFVLTLVWLAPVGGLAGLLNLCSIQQVWPEFAKLLERHEITKALVQTGLPTLVVSLLNVAVPFLYDYLANMQGSISQGEVELSLISKNFFFTFFNVFLVFTAFGAAGKFWPALQESLKDTTKLAYRLAESIDALAIFYTNFILLQGVGLMPFRLLEFGSVALYPIMLIGAKTPRDYAELVQPPIFKYGFYLPTAILVYILCFVYSILPAGYMVLFFGLIYFVLGYFIYKYQLLYAMDHPQHATGGAWPMICHRILVGLGVFQLLMAGYIALHKSFVAATLIVPLIPLTIWYSYFYARTFEPLMKFIALRSIRRANNANFNIVDEDIGAERPTEHIRRESTTVDESREKGQKFVNPSLIVPLEKIWINGQKGSNDESSNSGAQSPDPLGRQASTESSVSLGDTHIWRENGDNNVYRLASKEAAATTSSIILLSREVAGSSDTSSSCSAPQRSEVIASIFESSSRNTMNGTTKAIRRSRESDHQTGLECDDKGKGIKRWWRNGSKLPQRSRHPNPTISSTLDEQPAICSSPLCSEPLSTRSDVESSTNVPKPARIVGKQVLRGRTMERGPRLEDPLARATSRTKLRDASIEVDMRPIQKRISRSSTLFEDPTDPRAILEDTLLEPLPNESLRSSMSSVSARLQSSVSLPEAPATSPVFKSPLRANTSPSMSSNLNDNPVTERSPNPLQTVFNDRPTLYPVPTMSSEKLARVLPDIDHLEYLAIKSSSSLWSLPHLELPKANSGSVPSTAARLPIEILHKIYEELGPIDFNAARHTCRNWFHSSLKQSLLEAMLRRGGWSSSISVGILPEQTIDANLELPVCDEWNLSKRLSRECALGPDWTGNGLKERYSYQSSVSSRPDLRCSLIQTAEIDFNDIAIQNPGIDFAGIIFTVSGCGRFLMVANGCLIYIYELNRSQHCKDFMSVINAGSLRPVTSIIAPRRVLACSMDTSSNRYAVAALLDGRMGLVCDISSEKFTNLGNGPRKVAVKFSDTQDNLANDATSRNFQRTAMLERVTLHGSTPRASRSRSSTMPSSVYSGITTTGTDRRSYSPAIVEKAVGGGWKEPMPRNPPSSLYAGSSSKFTSPIKSTHDKSYLSGDFLTRKTHHGCEMPVENGPRSIYRNICSYDDPPRSIAICPQRRCIAFGCSAGIELHWVDALTGQDLNRWFPLTAPSDYLFFLPPRRSIDSAKKLRLISSAAEPGECAAIGSRIFGEKARSSPFWDKLGWVSKHESEDQSQGFLGKLRRESSARTRGSGWRNYSDHYRAVPLSDGYHVLFTDPTTGLLSLGSDAPVGGPTKLLRKIWFRGPLDDTSPVCYASGSDLRYGVRIVAAFGAGEEQSIWLFSVPGDIFNACSRSQFTRSGTAWLRPSLDQNSANIDWVPWWRKQTMQNRPGGEPDSTLGSQLKGTWPTEVRGQQIGSCKGLVDLSIDSGPDMAIWAFSKEGQAKVWQINTGKHEVVRKSIVTRDGTIRALDLEGDIEMCDVPLATPSPELLYAAESLKQDSSQSSLSTPEAPVHKSFDGTASLAASNLFSNWKDCIGSSGGSFGYHAQREMESNGDVLMDDLLSVHTSVDQDESDVLLETMLSAHNRGGRLYHTSLQVGRGGNQGRRRAPGGDMIEELTGVARIDIEVR</sequence>
<dbReference type="PANTHER" id="PTHR13018">
    <property type="entry name" value="PROBABLE MEMBRANE PROTEIN DUF221-RELATED"/>
    <property type="match status" value="1"/>
</dbReference>
<protein>
    <recommendedName>
        <fullName evidence="9">F-box domain-containing protein</fullName>
    </recommendedName>
</protein>
<evidence type="ECO:0000256" key="8">
    <source>
        <dbReference type="SAM" id="Phobius"/>
    </source>
</evidence>
<dbReference type="SUPFAM" id="SSF81383">
    <property type="entry name" value="F-box domain"/>
    <property type="match status" value="1"/>
</dbReference>
<feature type="compositionally biased region" description="Polar residues" evidence="7">
    <location>
        <begin position="1096"/>
        <end position="1124"/>
    </location>
</feature>
<evidence type="ECO:0000256" key="3">
    <source>
        <dbReference type="ARBA" id="ARBA00022448"/>
    </source>
</evidence>
<comment type="subcellular location">
    <subcellularLocation>
        <location evidence="1">Membrane</location>
        <topology evidence="1">Multi-pass membrane protein</topology>
    </subcellularLocation>
</comment>
<feature type="compositionally biased region" description="Polar residues" evidence="7">
    <location>
        <begin position="946"/>
        <end position="955"/>
    </location>
</feature>
<keyword evidence="4 8" id="KW-0812">Transmembrane</keyword>
<evidence type="ECO:0000256" key="5">
    <source>
        <dbReference type="ARBA" id="ARBA00022989"/>
    </source>
</evidence>
<evidence type="ECO:0000256" key="7">
    <source>
        <dbReference type="SAM" id="MobiDB-lite"/>
    </source>
</evidence>
<evidence type="ECO:0000256" key="2">
    <source>
        <dbReference type="ARBA" id="ARBA00007779"/>
    </source>
</evidence>
<dbReference type="Proteomes" id="UP000256645">
    <property type="component" value="Unassembled WGS sequence"/>
</dbReference>
<keyword evidence="5 8" id="KW-1133">Transmembrane helix</keyword>
<dbReference type="Pfam" id="PF14703">
    <property type="entry name" value="PHM7_cyt"/>
    <property type="match status" value="1"/>
</dbReference>
<feature type="transmembrane region" description="Helical" evidence="8">
    <location>
        <begin position="106"/>
        <end position="123"/>
    </location>
</feature>
<proteinExistence type="inferred from homology"/>
<evidence type="ECO:0000256" key="6">
    <source>
        <dbReference type="ARBA" id="ARBA00023136"/>
    </source>
</evidence>
<comment type="caution">
    <text evidence="10">The sequence shown here is derived from an EMBL/GenBank/DDBJ whole genome shotgun (WGS) entry which is preliminary data.</text>
</comment>
<feature type="compositionally biased region" description="Basic and acidic residues" evidence="7">
    <location>
        <begin position="910"/>
        <end position="923"/>
    </location>
</feature>
<dbReference type="EMBL" id="PDLM01000005">
    <property type="protein sequence ID" value="RDW77043.1"/>
    <property type="molecule type" value="Genomic_DNA"/>
</dbReference>
<dbReference type="InterPro" id="IPR003864">
    <property type="entry name" value="CSC1/OSCA1-like_7TM"/>
</dbReference>
<evidence type="ECO:0000256" key="1">
    <source>
        <dbReference type="ARBA" id="ARBA00004141"/>
    </source>
</evidence>
<name>A0A3D8RSL1_9HELO</name>
<accession>A0A3D8RSL1</accession>
<feature type="transmembrane region" description="Helical" evidence="8">
    <location>
        <begin position="558"/>
        <end position="579"/>
    </location>
</feature>
<feature type="transmembrane region" description="Helical" evidence="8">
    <location>
        <begin position="177"/>
        <end position="196"/>
    </location>
</feature>
<evidence type="ECO:0000259" key="9">
    <source>
        <dbReference type="PROSITE" id="PS50181"/>
    </source>
</evidence>
<feature type="region of interest" description="Disordered" evidence="7">
    <location>
        <begin position="935"/>
        <end position="956"/>
    </location>
</feature>
<evidence type="ECO:0000313" key="10">
    <source>
        <dbReference type="EMBL" id="RDW77043.1"/>
    </source>
</evidence>
<feature type="compositionally biased region" description="Polar residues" evidence="7">
    <location>
        <begin position="805"/>
        <end position="817"/>
    </location>
</feature>
<feature type="transmembrane region" description="Helical" evidence="8">
    <location>
        <begin position="710"/>
        <end position="731"/>
    </location>
</feature>
<dbReference type="InterPro" id="IPR001810">
    <property type="entry name" value="F-box_dom"/>
</dbReference>
<feature type="transmembrane region" description="Helical" evidence="8">
    <location>
        <begin position="685"/>
        <end position="704"/>
    </location>
</feature>
<keyword evidence="3" id="KW-0813">Transport</keyword>
<feature type="transmembrane region" description="Helical" evidence="8">
    <location>
        <begin position="624"/>
        <end position="642"/>
    </location>
</feature>
<feature type="region of interest" description="Disordered" evidence="7">
    <location>
        <begin position="1449"/>
        <end position="1476"/>
    </location>
</feature>
<dbReference type="InterPro" id="IPR036047">
    <property type="entry name" value="F-box-like_dom_sf"/>
</dbReference>
<keyword evidence="6 8" id="KW-0472">Membrane</keyword>
<feature type="transmembrane region" description="Helical" evidence="8">
    <location>
        <begin position="648"/>
        <end position="665"/>
    </location>
</feature>
<dbReference type="OrthoDB" id="1689567at2759"/>
<dbReference type="GO" id="GO:0005886">
    <property type="term" value="C:plasma membrane"/>
    <property type="evidence" value="ECO:0007669"/>
    <property type="project" value="TreeGrafter"/>
</dbReference>
<feature type="region of interest" description="Disordered" evidence="7">
    <location>
        <begin position="900"/>
        <end position="923"/>
    </location>
</feature>
<dbReference type="Pfam" id="PF02714">
    <property type="entry name" value="RSN1_7TM"/>
    <property type="match status" value="1"/>
</dbReference>
<feature type="region of interest" description="Disordered" evidence="7">
    <location>
        <begin position="293"/>
        <end position="325"/>
    </location>
</feature>
<dbReference type="InterPro" id="IPR032880">
    <property type="entry name" value="CSC1/OSCA1-like_N"/>
</dbReference>
<comment type="similarity">
    <text evidence="2">Belongs to the CSC1 (TC 1.A.17) family.</text>
</comment>
<feature type="transmembrane region" description="Helical" evidence="8">
    <location>
        <begin position="430"/>
        <end position="457"/>
    </location>
</feature>